<gene>
    <name evidence="3" type="ORF">H4Q32_012602</name>
</gene>
<dbReference type="Proteomes" id="UP000830375">
    <property type="component" value="Unassembled WGS sequence"/>
</dbReference>
<reference evidence="3 4" key="1">
    <citation type="submission" date="2022-01" db="EMBL/GenBank/DDBJ databases">
        <title>A high-quality chromosome-level genome assembly of rohu carp, Labeo rohita.</title>
        <authorList>
            <person name="Arick M.A. II"/>
            <person name="Hsu C.-Y."/>
            <person name="Magbanua Z."/>
            <person name="Pechanova O."/>
            <person name="Grover C."/>
            <person name="Miller E."/>
            <person name="Thrash A."/>
            <person name="Ezzel L."/>
            <person name="Alam S."/>
            <person name="Benzie J."/>
            <person name="Hamilton M."/>
            <person name="Karsi A."/>
            <person name="Lawrence M.L."/>
            <person name="Peterson D.G."/>
        </authorList>
    </citation>
    <scope>NUCLEOTIDE SEQUENCE [LARGE SCALE GENOMIC DNA]</scope>
    <source>
        <strain evidence="4">BAU-BD-2019</strain>
        <tissue evidence="3">Blood</tissue>
    </source>
</reference>
<evidence type="ECO:0000256" key="1">
    <source>
        <dbReference type="ARBA" id="ARBA00022737"/>
    </source>
</evidence>
<dbReference type="PANTHER" id="PTHR24179:SF31">
    <property type="entry name" value="PROTEIN PHOSPHATASE 1 REGULATORY INHIBITOR SUBUNIT 16B"/>
    <property type="match status" value="1"/>
</dbReference>
<evidence type="ECO:0000313" key="4">
    <source>
        <dbReference type="Proteomes" id="UP000830375"/>
    </source>
</evidence>
<name>A0ABQ8MMM8_LABRO</name>
<protein>
    <submittedName>
        <fullName evidence="3">Protein phosphatase 1 regulatory inhibitor subunit 16B</fullName>
    </submittedName>
</protein>
<proteinExistence type="predicted"/>
<organism evidence="3 4">
    <name type="scientific">Labeo rohita</name>
    <name type="common">Indian major carp</name>
    <name type="synonym">Cyprinus rohita</name>
    <dbReference type="NCBI Taxonomy" id="84645"/>
    <lineage>
        <taxon>Eukaryota</taxon>
        <taxon>Metazoa</taxon>
        <taxon>Chordata</taxon>
        <taxon>Craniata</taxon>
        <taxon>Vertebrata</taxon>
        <taxon>Euteleostomi</taxon>
        <taxon>Actinopterygii</taxon>
        <taxon>Neopterygii</taxon>
        <taxon>Teleostei</taxon>
        <taxon>Ostariophysi</taxon>
        <taxon>Cypriniformes</taxon>
        <taxon>Cyprinidae</taxon>
        <taxon>Labeoninae</taxon>
        <taxon>Labeonini</taxon>
        <taxon>Labeo</taxon>
    </lineage>
</organism>
<keyword evidence="4" id="KW-1185">Reference proteome</keyword>
<comment type="caution">
    <text evidence="3">The sequence shown here is derived from an EMBL/GenBank/DDBJ whole genome shotgun (WGS) entry which is preliminary data.</text>
</comment>
<evidence type="ECO:0000256" key="2">
    <source>
        <dbReference type="ARBA" id="ARBA00023043"/>
    </source>
</evidence>
<evidence type="ECO:0000313" key="3">
    <source>
        <dbReference type="EMBL" id="KAI2663960.1"/>
    </source>
</evidence>
<keyword evidence="2" id="KW-0040">ANK repeat</keyword>
<keyword evidence="1" id="KW-0677">Repeat</keyword>
<dbReference type="InterPro" id="IPR051226">
    <property type="entry name" value="PP1_Regulatory_Subunit"/>
</dbReference>
<sequence>MSVFEISLYDKHRKCFAHFTSGKLLSGRDESGVFICSLMCKAHVPQKVSACGLINDCGKSPNVRQKDARYIGLCCALQLPPRSGRLPPIMANHLELLTELQQLDKVPSLERLRAAQKRRTQQLKRWAVYEKEMQNKKRKADKRRGHGNLLENRKRVSFSASVALLEASARNDPDEASVAARTPKLLCGGERVLQRRSECEIMGLKAAENDSGGQMSVCRRSESLGKTLCSRMMKTACRSQRRCREMRCDGSSGWICSRFNPADYRCGVISAWAITLFLMELFLPRLTRSATY</sequence>
<dbReference type="PANTHER" id="PTHR24179">
    <property type="entry name" value="PROTEIN PHOSPHATASE 1 REGULATORY SUBUNIT 12"/>
    <property type="match status" value="1"/>
</dbReference>
<accession>A0ABQ8MMM8</accession>
<dbReference type="EMBL" id="JACTAM010000006">
    <property type="protein sequence ID" value="KAI2663960.1"/>
    <property type="molecule type" value="Genomic_DNA"/>
</dbReference>